<reference evidence="17 18" key="1">
    <citation type="submission" date="2018-06" db="EMBL/GenBank/DDBJ databases">
        <authorList>
            <consortium name="Pathogen Informatics"/>
            <person name="Doyle S."/>
        </authorList>
    </citation>
    <scope>NUCLEOTIDE SEQUENCE [LARGE SCALE GENOMIC DNA]</scope>
    <source>
        <strain evidence="17 18">NCTC9073</strain>
    </source>
</reference>
<organism evidence="17 18">
    <name type="scientific">Escherichia coli</name>
    <dbReference type="NCBI Taxonomy" id="562"/>
    <lineage>
        <taxon>Bacteria</taxon>
        <taxon>Pseudomonadati</taxon>
        <taxon>Pseudomonadota</taxon>
        <taxon>Gammaproteobacteria</taxon>
        <taxon>Enterobacterales</taxon>
        <taxon>Enterobacteriaceae</taxon>
        <taxon>Escherichia</taxon>
    </lineage>
</organism>
<evidence type="ECO:0000256" key="1">
    <source>
        <dbReference type="ARBA" id="ARBA00001966"/>
    </source>
</evidence>
<evidence type="ECO:0000256" key="4">
    <source>
        <dbReference type="ARBA" id="ARBA00022485"/>
    </source>
</evidence>
<dbReference type="SUPFAM" id="SSF56762">
    <property type="entry name" value="HydB/Nqo4-like"/>
    <property type="match status" value="1"/>
</dbReference>
<evidence type="ECO:0000256" key="10">
    <source>
        <dbReference type="ARBA" id="ARBA00023014"/>
    </source>
</evidence>
<keyword evidence="17" id="KW-0456">Lyase</keyword>
<dbReference type="InterPro" id="IPR001501">
    <property type="entry name" value="Ni-dep_hyd_lsu"/>
</dbReference>
<keyword evidence="12 14" id="KW-0472">Membrane</keyword>
<keyword evidence="4" id="KW-0004">4Fe-4S</keyword>
<dbReference type="Pfam" id="PF00374">
    <property type="entry name" value="NiFeSe_Hases"/>
    <property type="match status" value="1"/>
</dbReference>
<dbReference type="InterPro" id="IPR029014">
    <property type="entry name" value="NiFe-Hase_large"/>
</dbReference>
<feature type="domain" description="NADH:ubiquinone oxidoreductase 30kDa subunit" evidence="15">
    <location>
        <begin position="349"/>
        <end position="466"/>
    </location>
</feature>
<feature type="binding site" evidence="13">
    <location>
        <position position="558"/>
    </location>
    <ligand>
        <name>Ni(2+)</name>
        <dbReference type="ChEBI" id="CHEBI:49786"/>
    </ligand>
</feature>
<feature type="transmembrane region" description="Helical" evidence="14">
    <location>
        <begin position="6"/>
        <end position="27"/>
    </location>
</feature>
<comment type="cofactor">
    <cofactor evidence="1">
        <name>[4Fe-4S] cluster</name>
        <dbReference type="ChEBI" id="CHEBI:49883"/>
    </cofactor>
</comment>
<dbReference type="PANTHER" id="PTHR43485:SF1">
    <property type="entry name" value="FORMATE HYDROGENLYASE SUBUNIT 5-RELATED"/>
    <property type="match status" value="1"/>
</dbReference>
<protein>
    <submittedName>
        <fullName evidence="17">Formate hydrogenlyase subunit E</fullName>
    </submittedName>
</protein>
<feature type="binding site" evidence="13">
    <location>
        <position position="555"/>
    </location>
    <ligand>
        <name>Ni(2+)</name>
        <dbReference type="ChEBI" id="CHEBI:49786"/>
    </ligand>
</feature>
<keyword evidence="13" id="KW-0533">Nickel</keyword>
<dbReference type="Gene3D" id="3.30.460.80">
    <property type="entry name" value="NADH:ubiquinone oxidoreductase, 30kDa subunit"/>
    <property type="match status" value="1"/>
</dbReference>
<evidence type="ECO:0000313" key="18">
    <source>
        <dbReference type="Proteomes" id="UP000250780"/>
    </source>
</evidence>
<keyword evidence="6 13" id="KW-0479">Metal-binding</keyword>
<evidence type="ECO:0000256" key="12">
    <source>
        <dbReference type="ARBA" id="ARBA00023136"/>
    </source>
</evidence>
<evidence type="ECO:0000256" key="13">
    <source>
        <dbReference type="PIRSR" id="PIRSR601501-1"/>
    </source>
</evidence>
<keyword evidence="9 13" id="KW-0408">Iron</keyword>
<evidence type="ECO:0000256" key="8">
    <source>
        <dbReference type="ARBA" id="ARBA00023002"/>
    </source>
</evidence>
<feature type="domain" description="NADH-quinone oxidoreductase subunit D" evidence="16">
    <location>
        <begin position="610"/>
        <end position="778"/>
    </location>
</feature>
<keyword evidence="8" id="KW-0560">Oxidoreductase</keyword>
<dbReference type="InterPro" id="IPR052197">
    <property type="entry name" value="ComplexI_49kDa-like"/>
</dbReference>
<keyword evidence="11" id="KW-0520">NAD</keyword>
<evidence type="ECO:0000256" key="2">
    <source>
        <dbReference type="ARBA" id="ARBA00004141"/>
    </source>
</evidence>
<feature type="transmembrane region" description="Helical" evidence="14">
    <location>
        <begin position="224"/>
        <end position="242"/>
    </location>
</feature>
<evidence type="ECO:0000256" key="9">
    <source>
        <dbReference type="ARBA" id="ARBA00023004"/>
    </source>
</evidence>
<feature type="binding site" evidence="13">
    <location>
        <position position="558"/>
    </location>
    <ligand>
        <name>Fe cation</name>
        <dbReference type="ChEBI" id="CHEBI:24875"/>
    </ligand>
</feature>
<feature type="transmembrane region" description="Helical" evidence="14">
    <location>
        <begin position="62"/>
        <end position="85"/>
    </location>
</feature>
<comment type="similarity">
    <text evidence="3">Belongs to the complex I 49 kDa subunit family.</text>
</comment>
<dbReference type="GO" id="GO:0016651">
    <property type="term" value="F:oxidoreductase activity, acting on NAD(P)H"/>
    <property type="evidence" value="ECO:0007669"/>
    <property type="project" value="InterPro"/>
</dbReference>
<dbReference type="InterPro" id="IPR001135">
    <property type="entry name" value="NADH_Q_OxRdtase_suD"/>
</dbReference>
<evidence type="ECO:0000256" key="11">
    <source>
        <dbReference type="ARBA" id="ARBA00023027"/>
    </source>
</evidence>
<dbReference type="InterPro" id="IPR037232">
    <property type="entry name" value="NADH_quin_OxRdtase_su_C/D-like"/>
</dbReference>
<feature type="transmembrane region" description="Helical" evidence="14">
    <location>
        <begin position="97"/>
        <end position="119"/>
    </location>
</feature>
<feature type="transmembrane region" description="Helical" evidence="14">
    <location>
        <begin position="285"/>
        <end position="305"/>
    </location>
</feature>
<feature type="transmembrane region" description="Helical" evidence="14">
    <location>
        <begin position="169"/>
        <end position="188"/>
    </location>
</feature>
<accession>A0A2X1Q8W1</accession>
<feature type="domain" description="NADH-quinone oxidoreductase subunit D" evidence="16">
    <location>
        <begin position="779"/>
        <end position="851"/>
    </location>
</feature>
<dbReference type="FunFam" id="1.10.645.10:FF:000004">
    <property type="entry name" value="Hydrogenase 3, large subunit"/>
    <property type="match status" value="1"/>
</dbReference>
<feature type="binding site" evidence="13">
    <location>
        <position position="848"/>
    </location>
    <ligand>
        <name>Fe cation</name>
        <dbReference type="ChEBI" id="CHEBI:24875"/>
    </ligand>
</feature>
<evidence type="ECO:0000313" key="17">
    <source>
        <dbReference type="EMBL" id="SPX16996.1"/>
    </source>
</evidence>
<dbReference type="GO" id="GO:0016020">
    <property type="term" value="C:membrane"/>
    <property type="evidence" value="ECO:0007669"/>
    <property type="project" value="UniProtKB-SubCell"/>
</dbReference>
<evidence type="ECO:0000256" key="5">
    <source>
        <dbReference type="ARBA" id="ARBA00022692"/>
    </source>
</evidence>
<dbReference type="GO" id="GO:0048038">
    <property type="term" value="F:quinone binding"/>
    <property type="evidence" value="ECO:0007669"/>
    <property type="project" value="InterPro"/>
</dbReference>
<dbReference type="PROSITE" id="PS00667">
    <property type="entry name" value="COMPLEX1_ND1_1"/>
    <property type="match status" value="1"/>
</dbReference>
<evidence type="ECO:0000259" key="15">
    <source>
        <dbReference type="Pfam" id="PF00329"/>
    </source>
</evidence>
<sequence length="883" mass="98750">MSVLYPLIQALVLFAVAPLLSGITRVARARLHNRRGPGVLQEYRDIFKLLGRQSVGPDASGWVFRLTPYVMVGVMLTIATALPVVTVGSPLPQLGDLITLLYLFAIARFFFAISGLDTGSPFTAIGASREAMLGVLVEPMLLLGLWVAAQVAGSTNISNITDTVYHWPLSQSIPLVLALCACAFATFIEMGKLPFDLAEAEQELQEGPLSEYSGSGFGVMKWGISLKQLVVLQMFVGVFIPWGQMETFTAGGLLLALVIAIVKLVVGVLVIALFENSMARLRLDITPRITWAGFGFGIFSVRLLAGGVIKESLSMSEEKLGQHYLAALNEAFPGVVLDHAWQTKDQLTVTVKVNYLPEVVEFLYYKQGGWLSVLFGNDERKLNGHYAVYYVLSMEKGTKCWITVRVEVDANKPEYPSVTPRVPAAVWGEREVRDMYGLIPVGLPDERRLVLPDDWPDELYPLRKDSMDYRQRPAPTTDAETYEFINELGDKKNNVVPIGPLHVTSDEPGHFRLFVDGENIIDADYRLFYVHRGMEKLAETRMGYNEVTFLSDRVCGICGFAHSTAYTTSVENAMGIQVPERAQMIRAILLEVERLHSHLLNLGLACHFTGFDSGFMQFFRVRETSMKMAEILTGARKTYGLNLIGGIRRDLLKDDMIQTRQLAQQMRREVQELVDVLLSTPNMEQRTVGIGRLDPEIARDFSNVGPMVRASGHARDTRADHPFVGYGLLPMEVHSEQGCDVISRLKVRINEVYTALNMIDYGLDNLPGGPLMVEGFTYIPHRFALGFAEAPRGDDIHWSMTGDNQKLYRWRCRAATYANWPTLRYMLRGNTVSDAPLIIGSLDPCYSCTDRMTVVDVRKKKSKVVPYKELERYSIERKNSPLK</sequence>
<dbReference type="InterPro" id="IPR001268">
    <property type="entry name" value="NADH_UbQ_OxRdtase_30kDa_su"/>
</dbReference>
<dbReference type="InterPro" id="IPR018086">
    <property type="entry name" value="NADH_UbQ_OxRdtase_su1_CS"/>
</dbReference>
<keyword evidence="10" id="KW-0411">Iron-sulfur</keyword>
<evidence type="ECO:0000259" key="16">
    <source>
        <dbReference type="Pfam" id="PF00346"/>
    </source>
</evidence>
<dbReference type="Gene3D" id="1.10.645.10">
    <property type="entry name" value="Cytochrome-c3 Hydrogenase, chain B"/>
    <property type="match status" value="1"/>
</dbReference>
<dbReference type="Pfam" id="PF00329">
    <property type="entry name" value="Complex1_30kDa"/>
    <property type="match status" value="1"/>
</dbReference>
<dbReference type="GO" id="GO:0051539">
    <property type="term" value="F:4 iron, 4 sulfur cluster binding"/>
    <property type="evidence" value="ECO:0007669"/>
    <property type="project" value="UniProtKB-KW"/>
</dbReference>
<dbReference type="GO" id="GO:0016151">
    <property type="term" value="F:nickel cation binding"/>
    <property type="evidence" value="ECO:0007669"/>
    <property type="project" value="InterPro"/>
</dbReference>
<name>A0A2X1Q8W1_ECOLX</name>
<dbReference type="GO" id="GO:0008137">
    <property type="term" value="F:NADH dehydrogenase (ubiquinone) activity"/>
    <property type="evidence" value="ECO:0007669"/>
    <property type="project" value="InterPro"/>
</dbReference>
<feature type="transmembrane region" description="Helical" evidence="14">
    <location>
        <begin position="248"/>
        <end position="273"/>
    </location>
</feature>
<dbReference type="GO" id="GO:0016829">
    <property type="term" value="F:lyase activity"/>
    <property type="evidence" value="ECO:0007669"/>
    <property type="project" value="UniProtKB-KW"/>
</dbReference>
<gene>
    <name evidence="17" type="primary">hycE</name>
    <name evidence="17" type="ORF">NCTC9073_04801</name>
</gene>
<dbReference type="Pfam" id="PF00346">
    <property type="entry name" value="Complex1_49kDa"/>
    <property type="match status" value="2"/>
</dbReference>
<dbReference type="EMBL" id="UASD01000009">
    <property type="protein sequence ID" value="SPX16996.1"/>
    <property type="molecule type" value="Genomic_DNA"/>
</dbReference>
<evidence type="ECO:0000256" key="7">
    <source>
        <dbReference type="ARBA" id="ARBA00022989"/>
    </source>
</evidence>
<feature type="binding site" evidence="13">
    <location>
        <position position="845"/>
    </location>
    <ligand>
        <name>Ni(2+)</name>
        <dbReference type="ChEBI" id="CHEBI:49786"/>
    </ligand>
</feature>
<evidence type="ECO:0000256" key="6">
    <source>
        <dbReference type="ARBA" id="ARBA00022723"/>
    </source>
</evidence>
<comment type="subcellular location">
    <subcellularLocation>
        <location evidence="2">Membrane</location>
        <topology evidence="2">Multi-pass membrane protein</topology>
    </subcellularLocation>
</comment>
<comment type="cofactor">
    <cofactor evidence="13">
        <name>Fe cation</name>
        <dbReference type="ChEBI" id="CHEBI:24875"/>
    </cofactor>
</comment>
<dbReference type="InterPro" id="IPR001694">
    <property type="entry name" value="NADH_UbQ_OxRdtase_su1/FPO"/>
</dbReference>
<keyword evidence="13" id="KW-0460">Magnesium</keyword>
<dbReference type="PROSITE" id="PS00535">
    <property type="entry name" value="COMPLEX1_49K"/>
    <property type="match status" value="1"/>
</dbReference>
<keyword evidence="7 14" id="KW-1133">Transmembrane helix</keyword>
<keyword evidence="5 14" id="KW-0812">Transmembrane</keyword>
<dbReference type="FunFam" id="3.30.460.80:FF:000003">
    <property type="entry name" value="Formate hydrogenlyase subunit 5"/>
    <property type="match status" value="1"/>
</dbReference>
<feature type="binding site" evidence="13">
    <location>
        <position position="535"/>
    </location>
    <ligand>
        <name>Mg(2+)</name>
        <dbReference type="ChEBI" id="CHEBI:18420"/>
    </ligand>
</feature>
<dbReference type="InterPro" id="IPR014029">
    <property type="entry name" value="NADH_UbQ_OxRdtase_49kDa_CS"/>
</dbReference>
<dbReference type="AlphaFoldDB" id="A0A2X1Q8W1"/>
<dbReference type="Pfam" id="PF00146">
    <property type="entry name" value="NADHdh"/>
    <property type="match status" value="1"/>
</dbReference>
<feature type="transmembrane region" description="Helical" evidence="14">
    <location>
        <begin position="131"/>
        <end position="149"/>
    </location>
</feature>
<dbReference type="SUPFAM" id="SSF143243">
    <property type="entry name" value="Nqo5-like"/>
    <property type="match status" value="1"/>
</dbReference>
<evidence type="ECO:0000256" key="3">
    <source>
        <dbReference type="ARBA" id="ARBA00005769"/>
    </source>
</evidence>
<proteinExistence type="inferred from homology"/>
<dbReference type="Proteomes" id="UP000250780">
    <property type="component" value="Unassembled WGS sequence"/>
</dbReference>
<evidence type="ECO:0000256" key="14">
    <source>
        <dbReference type="SAM" id="Phobius"/>
    </source>
</evidence>
<dbReference type="PROSITE" id="PS00668">
    <property type="entry name" value="COMPLEX1_ND1_2"/>
    <property type="match status" value="1"/>
</dbReference>
<dbReference type="PANTHER" id="PTHR43485">
    <property type="entry name" value="HYDROGENASE-4 COMPONENT G"/>
    <property type="match status" value="1"/>
</dbReference>
<dbReference type="GO" id="GO:0051287">
    <property type="term" value="F:NAD binding"/>
    <property type="evidence" value="ECO:0007669"/>
    <property type="project" value="InterPro"/>
</dbReference>
<comment type="cofactor">
    <cofactor evidence="13">
        <name>Ni(2+)</name>
        <dbReference type="ChEBI" id="CHEBI:49786"/>
    </cofactor>
</comment>